<evidence type="ECO:0000256" key="9">
    <source>
        <dbReference type="ARBA" id="ARBA00025772"/>
    </source>
</evidence>
<name>A0A2N8S4Z5_STUST</name>
<evidence type="ECO:0000256" key="11">
    <source>
        <dbReference type="SAM" id="Phobius"/>
    </source>
</evidence>
<evidence type="ECO:0000256" key="4">
    <source>
        <dbReference type="ARBA" id="ARBA00022481"/>
    </source>
</evidence>
<evidence type="ECO:0000256" key="7">
    <source>
        <dbReference type="ARBA" id="ARBA00022989"/>
    </source>
</evidence>
<keyword evidence="8 11" id="KW-0472">Membrane</keyword>
<sequence>MTYRKRQQATSARQAAFTLIEVMVTLAILAVLAAIAVPGYDSIVLNSRLRTYTTDFSASAQLARSEAMKRNSPVTLCSSSNGATCDASAGWEQGWVIRSGSTVIRRFPAANPGYLLSSTVRELTFLPSGFGSTPASLTICRASPLGSQERALTLSVTGRITLTRTQTGNCS</sequence>
<organism evidence="13 14">
    <name type="scientific">Stutzerimonas stutzeri</name>
    <name type="common">Pseudomonas stutzeri</name>
    <dbReference type="NCBI Taxonomy" id="316"/>
    <lineage>
        <taxon>Bacteria</taxon>
        <taxon>Pseudomonadati</taxon>
        <taxon>Pseudomonadota</taxon>
        <taxon>Gammaproteobacteria</taxon>
        <taxon>Pseudomonadales</taxon>
        <taxon>Pseudomonadaceae</taxon>
        <taxon>Stutzerimonas</taxon>
    </lineage>
</organism>
<keyword evidence="5" id="KW-0997">Cell inner membrane</keyword>
<dbReference type="InterPro" id="IPR022346">
    <property type="entry name" value="T2SS_GspH"/>
</dbReference>
<dbReference type="OrthoDB" id="6120962at2"/>
<dbReference type="Gene3D" id="3.55.40.10">
    <property type="entry name" value="minor pseudopilin epsh domain"/>
    <property type="match status" value="1"/>
</dbReference>
<keyword evidence="7 11" id="KW-1133">Transmembrane helix</keyword>
<evidence type="ECO:0000256" key="6">
    <source>
        <dbReference type="ARBA" id="ARBA00022692"/>
    </source>
</evidence>
<comment type="subcellular location">
    <subcellularLocation>
        <location evidence="1">Cell inner membrane</location>
        <topology evidence="1">Single-pass membrane protein</topology>
    </subcellularLocation>
</comment>
<accession>A0A2N8S4Z5</accession>
<dbReference type="EMBL" id="POUN01000002">
    <property type="protein sequence ID" value="PNF81700.1"/>
    <property type="molecule type" value="Genomic_DNA"/>
</dbReference>
<dbReference type="GO" id="GO:0015628">
    <property type="term" value="P:protein secretion by the type II secretion system"/>
    <property type="evidence" value="ECO:0007669"/>
    <property type="project" value="InterPro"/>
</dbReference>
<comment type="caution">
    <text evidence="13">The sequence shown here is derived from an EMBL/GenBank/DDBJ whole genome shotgun (WGS) entry which is preliminary data.</text>
</comment>
<dbReference type="Pfam" id="PF12019">
    <property type="entry name" value="GspH"/>
    <property type="match status" value="1"/>
</dbReference>
<dbReference type="NCBIfam" id="TIGR02532">
    <property type="entry name" value="IV_pilin_GFxxxE"/>
    <property type="match status" value="1"/>
</dbReference>
<keyword evidence="3" id="KW-1003">Cell membrane</keyword>
<protein>
    <recommendedName>
        <fullName evidence="2">Type II secretion system protein H</fullName>
    </recommendedName>
    <alternativeName>
        <fullName evidence="10">General secretion pathway protein H</fullName>
    </alternativeName>
</protein>
<evidence type="ECO:0000256" key="3">
    <source>
        <dbReference type="ARBA" id="ARBA00022475"/>
    </source>
</evidence>
<comment type="similarity">
    <text evidence="9">Belongs to the GSP H family.</text>
</comment>
<evidence type="ECO:0000256" key="8">
    <source>
        <dbReference type="ARBA" id="ARBA00023136"/>
    </source>
</evidence>
<evidence type="ECO:0000256" key="1">
    <source>
        <dbReference type="ARBA" id="ARBA00004377"/>
    </source>
</evidence>
<keyword evidence="6 11" id="KW-0812">Transmembrane</keyword>
<dbReference type="InterPro" id="IPR045584">
    <property type="entry name" value="Pilin-like"/>
</dbReference>
<feature type="domain" description="General secretion pathway GspH" evidence="12">
    <location>
        <begin position="55"/>
        <end position="158"/>
    </location>
</feature>
<keyword evidence="4" id="KW-0488">Methylation</keyword>
<reference evidence="13 14" key="1">
    <citation type="submission" date="2018-01" db="EMBL/GenBank/DDBJ databases">
        <title>Denitrification phenotypes of diverse strains of Pseudomonas stutzeri.</title>
        <authorList>
            <person name="Milligan D.A."/>
            <person name="Bergaust L."/>
            <person name="Bakken L.R."/>
            <person name="Frostegard A."/>
        </authorList>
    </citation>
    <scope>NUCLEOTIDE SEQUENCE [LARGE SCALE GENOMIC DNA]</scope>
    <source>
        <strain evidence="13 14">KC</strain>
    </source>
</reference>
<evidence type="ECO:0000256" key="5">
    <source>
        <dbReference type="ARBA" id="ARBA00022519"/>
    </source>
</evidence>
<dbReference type="GO" id="GO:0005886">
    <property type="term" value="C:plasma membrane"/>
    <property type="evidence" value="ECO:0007669"/>
    <property type="project" value="UniProtKB-SubCell"/>
</dbReference>
<evidence type="ECO:0000313" key="13">
    <source>
        <dbReference type="EMBL" id="PNF81700.1"/>
    </source>
</evidence>
<evidence type="ECO:0000256" key="2">
    <source>
        <dbReference type="ARBA" id="ARBA00021549"/>
    </source>
</evidence>
<evidence type="ECO:0000256" key="10">
    <source>
        <dbReference type="ARBA" id="ARBA00030775"/>
    </source>
</evidence>
<dbReference type="SUPFAM" id="SSF54523">
    <property type="entry name" value="Pili subunits"/>
    <property type="match status" value="1"/>
</dbReference>
<dbReference type="Proteomes" id="UP000235925">
    <property type="component" value="Unassembled WGS sequence"/>
</dbReference>
<feature type="transmembrane region" description="Helical" evidence="11">
    <location>
        <begin position="20"/>
        <end position="40"/>
    </location>
</feature>
<proteinExistence type="inferred from homology"/>
<dbReference type="AlphaFoldDB" id="A0A2N8S4Z5"/>
<evidence type="ECO:0000313" key="14">
    <source>
        <dbReference type="Proteomes" id="UP000235925"/>
    </source>
</evidence>
<dbReference type="GO" id="GO:0015627">
    <property type="term" value="C:type II protein secretion system complex"/>
    <property type="evidence" value="ECO:0007669"/>
    <property type="project" value="InterPro"/>
</dbReference>
<gene>
    <name evidence="13" type="ORF">CXK92_07700</name>
</gene>
<dbReference type="InterPro" id="IPR012902">
    <property type="entry name" value="N_methyl_site"/>
</dbReference>
<dbReference type="RefSeq" id="WP_102824459.1">
    <property type="nucleotide sequence ID" value="NZ_CP139348.1"/>
</dbReference>
<evidence type="ECO:0000259" key="12">
    <source>
        <dbReference type="Pfam" id="PF12019"/>
    </source>
</evidence>
<dbReference type="Pfam" id="PF07963">
    <property type="entry name" value="N_methyl"/>
    <property type="match status" value="1"/>
</dbReference>